<evidence type="ECO:0000313" key="3">
    <source>
        <dbReference type="Proteomes" id="UP001597286"/>
    </source>
</evidence>
<feature type="transmembrane region" description="Helical" evidence="1">
    <location>
        <begin position="28"/>
        <end position="49"/>
    </location>
</feature>
<proteinExistence type="predicted"/>
<gene>
    <name evidence="2" type="ORF">ACFSJG_13115</name>
</gene>
<evidence type="ECO:0000256" key="1">
    <source>
        <dbReference type="SAM" id="Phobius"/>
    </source>
</evidence>
<accession>A0ABW4P7Y9</accession>
<dbReference type="EMBL" id="JBHUFB010000010">
    <property type="protein sequence ID" value="MFD1813160.1"/>
    <property type="molecule type" value="Genomic_DNA"/>
</dbReference>
<evidence type="ECO:0000313" key="2">
    <source>
        <dbReference type="EMBL" id="MFD1813160.1"/>
    </source>
</evidence>
<reference evidence="3" key="1">
    <citation type="journal article" date="2019" name="Int. J. Syst. Evol. Microbiol.">
        <title>The Global Catalogue of Microorganisms (GCM) 10K type strain sequencing project: providing services to taxonomists for standard genome sequencing and annotation.</title>
        <authorList>
            <consortium name="The Broad Institute Genomics Platform"/>
            <consortium name="The Broad Institute Genome Sequencing Center for Infectious Disease"/>
            <person name="Wu L."/>
            <person name="Ma J."/>
        </authorList>
    </citation>
    <scope>NUCLEOTIDE SEQUENCE [LARGE SCALE GENOMIC DNA]</scope>
    <source>
        <strain evidence="3">DT72</strain>
    </source>
</reference>
<keyword evidence="1" id="KW-0472">Membrane</keyword>
<name>A0ABW4P7Y9_9NOCA</name>
<sequence length="50" mass="5339">MRQNSRTPASTHLLAPRDADEHVARTQFVLAMLIALSVVAAGVLLLLALS</sequence>
<organism evidence="2 3">
    <name type="scientific">Rhodococcus gannanensis</name>
    <dbReference type="NCBI Taxonomy" id="1960308"/>
    <lineage>
        <taxon>Bacteria</taxon>
        <taxon>Bacillati</taxon>
        <taxon>Actinomycetota</taxon>
        <taxon>Actinomycetes</taxon>
        <taxon>Mycobacteriales</taxon>
        <taxon>Nocardiaceae</taxon>
        <taxon>Rhodococcus</taxon>
    </lineage>
</organism>
<dbReference type="RefSeq" id="WP_378485649.1">
    <property type="nucleotide sequence ID" value="NZ_JBHUFB010000010.1"/>
</dbReference>
<keyword evidence="1" id="KW-0812">Transmembrane</keyword>
<keyword evidence="3" id="KW-1185">Reference proteome</keyword>
<keyword evidence="1" id="KW-1133">Transmembrane helix</keyword>
<protein>
    <submittedName>
        <fullName evidence="2">Uncharacterized protein</fullName>
    </submittedName>
</protein>
<dbReference type="Proteomes" id="UP001597286">
    <property type="component" value="Unassembled WGS sequence"/>
</dbReference>
<comment type="caution">
    <text evidence="2">The sequence shown here is derived from an EMBL/GenBank/DDBJ whole genome shotgun (WGS) entry which is preliminary data.</text>
</comment>